<accession>W0VBV8</accession>
<dbReference type="RefSeq" id="WP_038496135.1">
    <property type="nucleotide sequence ID" value="NZ_BCTH01000022.1"/>
</dbReference>
<dbReference type="AlphaFoldDB" id="W0VBV8"/>
<keyword evidence="3" id="KW-1185">Reference proteome</keyword>
<proteinExistence type="predicted"/>
<reference evidence="2 3" key="1">
    <citation type="journal article" date="2015" name="Genome Announc.">
        <title>Genome Sequence of Mushroom Soft-Rot Pathogen Janthinobacterium agaricidamnosum.</title>
        <authorList>
            <person name="Graupner K."/>
            <person name="Lackner G."/>
            <person name="Hertweck C."/>
        </authorList>
    </citation>
    <scope>NUCLEOTIDE SEQUENCE [LARGE SCALE GENOMIC DNA]</scope>
    <source>
        <strain evidence="3">NBRC 102515 / DSM 9628</strain>
    </source>
</reference>
<dbReference type="PATRIC" id="fig|1349767.4.peg.1147"/>
<dbReference type="KEGG" id="jag:GJA_4508"/>
<keyword evidence="1" id="KW-0732">Signal</keyword>
<evidence type="ECO:0000256" key="1">
    <source>
        <dbReference type="SAM" id="SignalP"/>
    </source>
</evidence>
<dbReference type="HOGENOM" id="CLU_945861_0_0_4"/>
<evidence type="ECO:0000313" key="2">
    <source>
        <dbReference type="EMBL" id="CDG85115.1"/>
    </source>
</evidence>
<dbReference type="EMBL" id="HG322949">
    <property type="protein sequence ID" value="CDG85115.1"/>
    <property type="molecule type" value="Genomic_DNA"/>
</dbReference>
<feature type="chain" id="PRO_5004798733" evidence="1">
    <location>
        <begin position="25"/>
        <end position="294"/>
    </location>
</feature>
<evidence type="ECO:0000313" key="3">
    <source>
        <dbReference type="Proteomes" id="UP000027604"/>
    </source>
</evidence>
<dbReference type="OrthoDB" id="9061489at2"/>
<organism evidence="2 3">
    <name type="scientific">Janthinobacterium agaricidamnosum NBRC 102515 = DSM 9628</name>
    <dbReference type="NCBI Taxonomy" id="1349767"/>
    <lineage>
        <taxon>Bacteria</taxon>
        <taxon>Pseudomonadati</taxon>
        <taxon>Pseudomonadota</taxon>
        <taxon>Betaproteobacteria</taxon>
        <taxon>Burkholderiales</taxon>
        <taxon>Oxalobacteraceae</taxon>
        <taxon>Janthinobacterium</taxon>
    </lineage>
</organism>
<name>W0VBV8_9BURK</name>
<dbReference type="Proteomes" id="UP000027604">
    <property type="component" value="Chromosome I"/>
</dbReference>
<dbReference type="STRING" id="1349767.GJA_4508"/>
<feature type="signal peptide" evidence="1">
    <location>
        <begin position="1"/>
        <end position="24"/>
    </location>
</feature>
<protein>
    <submittedName>
        <fullName evidence="2">Uncharacterized domain protein</fullName>
    </submittedName>
</protein>
<sequence length="294" mass="31867">MFLSKSIKLFLFSLLLAGSVSAQAQTNFLKARHEQALSMAQGMAKNAQGNDDKAALLDIQASALDSLGQSAQALKLADQALGLASAEQKESSIVTKSAILFSLGRAREALLLLTPVLNGARQAAATVPAAERAATLAGYLPGFTVAVFASVELENWKDALAYLADAESPPEDPDFYPYRSLLYRYIMARANDVALANPALEKRAADDAQNKQSHYGALLRMWQGDDTAPEIARLLAEKSGDEQQDAFAESLFYTGAYARYVKHDSVSARRSLQKLNQLAPYGSVEWVHARRVLN</sequence>
<gene>
    <name evidence="2" type="ORF">GJA_4508</name>
</gene>